<dbReference type="EMBL" id="CP045652">
    <property type="protein sequence ID" value="QGA26312.1"/>
    <property type="molecule type" value="Genomic_DNA"/>
</dbReference>
<evidence type="ECO:0000259" key="2">
    <source>
        <dbReference type="Pfam" id="PF04773"/>
    </source>
</evidence>
<evidence type="ECO:0000256" key="1">
    <source>
        <dbReference type="SAM" id="Phobius"/>
    </source>
</evidence>
<name>A0A5Q0QFH5_9SPHI</name>
<dbReference type="Pfam" id="PF16344">
    <property type="entry name" value="FecR_C"/>
    <property type="match status" value="1"/>
</dbReference>
<feature type="domain" description="Protein FecR C-terminal" evidence="3">
    <location>
        <begin position="290"/>
        <end position="354"/>
    </location>
</feature>
<keyword evidence="1" id="KW-0812">Transmembrane</keyword>
<keyword evidence="1" id="KW-1133">Transmembrane helix</keyword>
<dbReference type="Proteomes" id="UP000326921">
    <property type="component" value="Chromosome"/>
</dbReference>
<gene>
    <name evidence="4" type="ORF">GFH32_08215</name>
</gene>
<organism evidence="4 5">
    <name type="scientific">Sphingobacterium zhuxiongii</name>
    <dbReference type="NCBI Taxonomy" id="2662364"/>
    <lineage>
        <taxon>Bacteria</taxon>
        <taxon>Pseudomonadati</taxon>
        <taxon>Bacteroidota</taxon>
        <taxon>Sphingobacteriia</taxon>
        <taxon>Sphingobacteriales</taxon>
        <taxon>Sphingobacteriaceae</taxon>
        <taxon>Sphingobacterium</taxon>
    </lineage>
</organism>
<sequence length="359" mass="40471">MKNVLLSLIAKYLKGSANAEEKKILDQHYDQLASDKFQLEDFSEEEQADMEARMFTQIQQGMQKSTIKKIKPNYLKWAAIFLLPLLFGLLYYAQQRKPSDASLLLSKPGAMSANLISSSGKTYSLSSAEDLIKLQAAGLYQEVDAAEQATVIHEINTPKGAFYQLILPDSSKVWLNAASSIRFPSRFEADKREVLLTGEAYFEIKHNSKSPFYVKSAHQTTRVLGTKFNINAYADQQEDEVTLIEGSVEASSTSLQKVLMKPGYKARIGDKIQYQQVDHAGDYAAWRSGDFYFDNYSLEQVLQMLGRWYNLEVDTRSIPSNRINGLIPRNLLLRDVLALIETTSGIQISVVEGKLKVLR</sequence>
<proteinExistence type="predicted"/>
<keyword evidence="5" id="KW-1185">Reference proteome</keyword>
<evidence type="ECO:0000313" key="4">
    <source>
        <dbReference type="EMBL" id="QGA26312.1"/>
    </source>
</evidence>
<dbReference type="InterPro" id="IPR012373">
    <property type="entry name" value="Ferrdict_sens_TM"/>
</dbReference>
<feature type="transmembrane region" description="Helical" evidence="1">
    <location>
        <begin position="74"/>
        <end position="93"/>
    </location>
</feature>
<dbReference type="Gene3D" id="2.60.120.1440">
    <property type="match status" value="1"/>
</dbReference>
<dbReference type="KEGG" id="sphe:GFH32_08215"/>
<dbReference type="AlphaFoldDB" id="A0A5Q0QFH5"/>
<dbReference type="GO" id="GO:0016989">
    <property type="term" value="F:sigma factor antagonist activity"/>
    <property type="evidence" value="ECO:0007669"/>
    <property type="project" value="TreeGrafter"/>
</dbReference>
<feature type="domain" description="FecR protein" evidence="2">
    <location>
        <begin position="154"/>
        <end position="249"/>
    </location>
</feature>
<evidence type="ECO:0000313" key="5">
    <source>
        <dbReference type="Proteomes" id="UP000326921"/>
    </source>
</evidence>
<protein>
    <submittedName>
        <fullName evidence="4">DUF4974 domain-containing protein</fullName>
    </submittedName>
</protein>
<dbReference type="RefSeq" id="WP_153511040.1">
    <property type="nucleotide sequence ID" value="NZ_CP045652.1"/>
</dbReference>
<accession>A0A5Q0QFH5</accession>
<dbReference type="PANTHER" id="PTHR30273">
    <property type="entry name" value="PERIPLASMIC SIGNAL SENSOR AND SIGMA FACTOR ACTIVATOR FECR-RELATED"/>
    <property type="match status" value="1"/>
</dbReference>
<reference evidence="4 5" key="1">
    <citation type="submission" date="2019-10" db="EMBL/GenBank/DDBJ databases">
        <authorList>
            <person name="Dong K."/>
        </authorList>
    </citation>
    <scope>NUCLEOTIDE SEQUENCE [LARGE SCALE GENOMIC DNA]</scope>
    <source>
        <strain evidence="5">dk4302</strain>
    </source>
</reference>
<dbReference type="Gene3D" id="3.55.50.30">
    <property type="match status" value="1"/>
</dbReference>
<dbReference type="PANTHER" id="PTHR30273:SF2">
    <property type="entry name" value="PROTEIN FECR"/>
    <property type="match status" value="1"/>
</dbReference>
<dbReference type="InterPro" id="IPR032508">
    <property type="entry name" value="FecR_C"/>
</dbReference>
<dbReference type="InterPro" id="IPR006860">
    <property type="entry name" value="FecR"/>
</dbReference>
<dbReference type="Pfam" id="PF04773">
    <property type="entry name" value="FecR"/>
    <property type="match status" value="1"/>
</dbReference>
<evidence type="ECO:0000259" key="3">
    <source>
        <dbReference type="Pfam" id="PF16344"/>
    </source>
</evidence>
<keyword evidence="1" id="KW-0472">Membrane</keyword>